<evidence type="ECO:0000313" key="2">
    <source>
        <dbReference type="Proteomes" id="UP000078543"/>
    </source>
</evidence>
<dbReference type="EMBL" id="LWQU01000163">
    <property type="protein sequence ID" value="OAN47931.1"/>
    <property type="molecule type" value="Genomic_DNA"/>
</dbReference>
<proteinExistence type="predicted"/>
<dbReference type="Proteomes" id="UP000078543">
    <property type="component" value="Unassembled WGS sequence"/>
</dbReference>
<comment type="caution">
    <text evidence="1">The sequence shown here is derived from an EMBL/GenBank/DDBJ whole genome shotgun (WGS) entry which is preliminary data.</text>
</comment>
<dbReference type="AlphaFoldDB" id="A0A178MGW7"/>
<evidence type="ECO:0000313" key="1">
    <source>
        <dbReference type="EMBL" id="OAN47931.1"/>
    </source>
</evidence>
<accession>A0A178MGW7</accession>
<dbReference type="RefSeq" id="WP_068503209.1">
    <property type="nucleotide sequence ID" value="NZ_LWQU01000163.1"/>
</dbReference>
<keyword evidence="2" id="KW-1185">Reference proteome</keyword>
<sequence>MSYPLFDSGFTLWAADLDARLMERFGATARLLGVKSRLLLDAYYGGDSISATLARIGETIEGLRRG</sequence>
<reference evidence="1 2" key="1">
    <citation type="submission" date="2016-04" db="EMBL/GenBank/DDBJ databases">
        <title>Draft genome sequence of freshwater magnetotactic bacteria Magnetospirillum marisnigri SP-1 and Magnetospirillum moscoviense BB-1.</title>
        <authorList>
            <person name="Koziaeva V."/>
            <person name="Dziuba M.V."/>
            <person name="Ivanov T.M."/>
            <person name="Kuznetsov B."/>
            <person name="Grouzdev D.S."/>
        </authorList>
    </citation>
    <scope>NUCLEOTIDE SEQUENCE [LARGE SCALE GENOMIC DNA]</scope>
    <source>
        <strain evidence="1 2">BB-1</strain>
    </source>
</reference>
<gene>
    <name evidence="1" type="ORF">A6A05_03660</name>
</gene>
<dbReference type="OrthoDB" id="7366416at2"/>
<protein>
    <submittedName>
        <fullName evidence="1">Uncharacterized protein</fullName>
    </submittedName>
</protein>
<organism evidence="1 2">
    <name type="scientific">Magnetospirillum moscoviense</name>
    <dbReference type="NCBI Taxonomy" id="1437059"/>
    <lineage>
        <taxon>Bacteria</taxon>
        <taxon>Pseudomonadati</taxon>
        <taxon>Pseudomonadota</taxon>
        <taxon>Alphaproteobacteria</taxon>
        <taxon>Rhodospirillales</taxon>
        <taxon>Rhodospirillaceae</taxon>
        <taxon>Magnetospirillum</taxon>
    </lineage>
</organism>
<name>A0A178MGW7_9PROT</name>